<evidence type="ECO:0008006" key="7">
    <source>
        <dbReference type="Google" id="ProtNLM"/>
    </source>
</evidence>
<feature type="binding site" evidence="4">
    <location>
        <position position="250"/>
    </location>
    <ligand>
        <name>dimethylallyl diphosphate</name>
        <dbReference type="ChEBI" id="CHEBI:57623"/>
    </ligand>
</feature>
<dbReference type="Proteomes" id="UP000037696">
    <property type="component" value="Unassembled WGS sequence"/>
</dbReference>
<protein>
    <recommendedName>
        <fullName evidence="7">Aromatic prenyltransferase</fullName>
    </recommendedName>
</protein>
<dbReference type="CDD" id="cd13929">
    <property type="entry name" value="PT-DMATS_CymD"/>
    <property type="match status" value="1"/>
</dbReference>
<keyword evidence="6" id="KW-1185">Reference proteome</keyword>
<feature type="binding site" evidence="4">
    <location>
        <position position="176"/>
    </location>
    <ligand>
        <name>dimethylallyl diphosphate</name>
        <dbReference type="ChEBI" id="CHEBI:57623"/>
    </ligand>
</feature>
<dbReference type="SFLD" id="SFLDS00036">
    <property type="entry name" value="Aromatic_Prenyltransferase"/>
    <property type="match status" value="1"/>
</dbReference>
<evidence type="ECO:0000313" key="5">
    <source>
        <dbReference type="EMBL" id="KOS40583.1"/>
    </source>
</evidence>
<dbReference type="Pfam" id="PF11991">
    <property type="entry name" value="Trp_DMAT"/>
    <property type="match status" value="1"/>
</dbReference>
<dbReference type="InterPro" id="IPR033964">
    <property type="entry name" value="ABBA"/>
</dbReference>
<accession>A0A0M9WDC7</accession>
<dbReference type="SFLD" id="SFLDG01162">
    <property type="entry name" value="I"/>
    <property type="match status" value="1"/>
</dbReference>
<organism evidence="5 6">
    <name type="scientific">Penicillium nordicum</name>
    <dbReference type="NCBI Taxonomy" id="229535"/>
    <lineage>
        <taxon>Eukaryota</taxon>
        <taxon>Fungi</taxon>
        <taxon>Dikarya</taxon>
        <taxon>Ascomycota</taxon>
        <taxon>Pezizomycotina</taxon>
        <taxon>Eurotiomycetes</taxon>
        <taxon>Eurotiomycetidae</taxon>
        <taxon>Eurotiales</taxon>
        <taxon>Aspergillaceae</taxon>
        <taxon>Penicillium</taxon>
    </lineage>
</organism>
<evidence type="ECO:0000256" key="2">
    <source>
        <dbReference type="ARBA" id="ARBA00010209"/>
    </source>
</evidence>
<evidence type="ECO:0000256" key="3">
    <source>
        <dbReference type="ARBA" id="ARBA00022679"/>
    </source>
</evidence>
<comment type="caution">
    <text evidence="5">The sequence shown here is derived from an EMBL/GenBank/DDBJ whole genome shotgun (WGS) entry which is preliminary data.</text>
</comment>
<evidence type="ECO:0000313" key="6">
    <source>
        <dbReference type="Proteomes" id="UP000037696"/>
    </source>
</evidence>
<dbReference type="PIRSF" id="PIRSF000509">
    <property type="entry name" value="Trp_DMAT"/>
    <property type="match status" value="1"/>
</dbReference>
<evidence type="ECO:0000256" key="4">
    <source>
        <dbReference type="PIRSR" id="PIRSR000509-1"/>
    </source>
</evidence>
<dbReference type="GO" id="GO:0009820">
    <property type="term" value="P:alkaloid metabolic process"/>
    <property type="evidence" value="ECO:0007669"/>
    <property type="project" value="InterPro"/>
</dbReference>
<feature type="binding site" evidence="4">
    <location>
        <position position="248"/>
    </location>
    <ligand>
        <name>dimethylallyl diphosphate</name>
        <dbReference type="ChEBI" id="CHEBI:57623"/>
    </ligand>
</feature>
<evidence type="ECO:0000256" key="1">
    <source>
        <dbReference type="ARBA" id="ARBA00005179"/>
    </source>
</evidence>
<dbReference type="GO" id="GO:0016765">
    <property type="term" value="F:transferase activity, transferring alkyl or aryl (other than methyl) groups"/>
    <property type="evidence" value="ECO:0007669"/>
    <property type="project" value="InterPro"/>
</dbReference>
<feature type="binding site" evidence="4">
    <location>
        <position position="246"/>
    </location>
    <ligand>
        <name>dimethylallyl diphosphate</name>
        <dbReference type="ChEBI" id="CHEBI:57623"/>
    </ligand>
</feature>
<feature type="binding site" evidence="4">
    <location>
        <position position="72"/>
    </location>
    <ligand>
        <name>L-tryptophan</name>
        <dbReference type="ChEBI" id="CHEBI:57912"/>
    </ligand>
</feature>
<dbReference type="AlphaFoldDB" id="A0A0M9WDC7"/>
<dbReference type="InterPro" id="IPR017795">
    <property type="entry name" value="ABBA_NscD-like"/>
</dbReference>
<sequence length="416" mass="46817">MAADASFDFWQGKIGTPLAILLRKAGYDLETQYAHMRFILDCTVPALGPACSPSGNILPWQSFMTDDHTPVEFSWEWGHTGEDPSIRYALEPIGFSAGGCLDPLNLQASRNLIKELQHTVPNLNLRWYNHYAERLLPNNHAPDSQHTALLGKSPADTSSSSFIAYDLRRKGPMTVKAYFIPSVRATHSKVSNFDLIVQAIHSLPEVRAGAFQALELLTEFTQKDPLGSALECDILGIDCVPEEYARLKIYLRSRCTSFDSIRSIMTLGGRIQSPENKRAFRDLFELWQALFFPDKQQVTSTGGDLQPCAHRTAGVLYYFDFSKTKPKPVPKVYLPVRHYGKSDYQIATALCTYMKRRDKQQEARQYLSALEEIFTSRELENSLGAQTYIACAIKGGQLMITSYINPKIYSKPTSHL</sequence>
<keyword evidence="3" id="KW-0808">Transferase</keyword>
<dbReference type="InterPro" id="IPR012148">
    <property type="entry name" value="ABBA_DMATS-like"/>
</dbReference>
<feature type="binding site" evidence="4">
    <location>
        <position position="333"/>
    </location>
    <ligand>
        <name>dimethylallyl diphosphate</name>
        <dbReference type="ChEBI" id="CHEBI:57623"/>
    </ligand>
</feature>
<proteinExistence type="inferred from homology"/>
<feature type="binding site" evidence="4">
    <location>
        <position position="178"/>
    </location>
    <ligand>
        <name>dimethylallyl diphosphate</name>
        <dbReference type="ChEBI" id="CHEBI:57623"/>
    </ligand>
</feature>
<name>A0A0M9WDC7_9EURO</name>
<dbReference type="EMBL" id="LHQQ01000158">
    <property type="protein sequence ID" value="KOS40583.1"/>
    <property type="molecule type" value="Genomic_DNA"/>
</dbReference>
<dbReference type="PANTHER" id="PTHR40627:SF4">
    <property type="entry name" value="PRENYLTRANSFERASE ASQH1-RELATED"/>
    <property type="match status" value="1"/>
</dbReference>
<comment type="similarity">
    <text evidence="2">Belongs to the tryptophan dimethylallyltransferase family.</text>
</comment>
<comment type="pathway">
    <text evidence="1">Secondary metabolite biosynthesis.</text>
</comment>
<reference evidence="5 6" key="1">
    <citation type="submission" date="2015-08" db="EMBL/GenBank/DDBJ databases">
        <title>Genome sequencing of Penicillium nordicum.</title>
        <authorList>
            <person name="Nguyen H.D."/>
            <person name="Seifert K.A."/>
        </authorList>
    </citation>
    <scope>NUCLEOTIDE SEQUENCE [LARGE SCALE GENOMIC DNA]</scope>
    <source>
        <strain evidence="5 6">DAOMC 185683</strain>
    </source>
</reference>
<dbReference type="OrthoDB" id="3354387at2759"/>
<dbReference type="PANTHER" id="PTHR40627">
    <property type="entry name" value="INDOLE PRENYLTRANSFERASE TDIB-RELATED"/>
    <property type="match status" value="1"/>
</dbReference>
<dbReference type="NCBIfam" id="TIGR03429">
    <property type="entry name" value="arom_pren_DMATS"/>
    <property type="match status" value="1"/>
</dbReference>
<feature type="binding site" evidence="4">
    <location>
        <position position="87"/>
    </location>
    <ligand>
        <name>dimethylallyl diphosphate</name>
        <dbReference type="ChEBI" id="CHEBI:57623"/>
    </ligand>
</feature>
<gene>
    <name evidence="5" type="ORF">ACN38_g8554</name>
</gene>